<feature type="active site" evidence="1">
    <location>
        <position position="45"/>
    </location>
</feature>
<feature type="binding site" evidence="2">
    <location>
        <position position="64"/>
    </location>
    <ligand>
        <name>substrate</name>
    </ligand>
</feature>
<dbReference type="InterPro" id="IPR054485">
    <property type="entry name" value="FlK-like_dom"/>
</dbReference>
<evidence type="ECO:0000259" key="3">
    <source>
        <dbReference type="Pfam" id="PF22636"/>
    </source>
</evidence>
<dbReference type="InterPro" id="IPR025540">
    <property type="entry name" value="FlK"/>
</dbReference>
<dbReference type="AlphaFoldDB" id="A0A7S8EDX3"/>
<proteinExistence type="predicted"/>
<feature type="binding site" evidence="2">
    <location>
        <position position="115"/>
    </location>
    <ligand>
        <name>substrate</name>
    </ligand>
</feature>
<dbReference type="Pfam" id="PF22636">
    <property type="entry name" value="FlK"/>
    <property type="match status" value="1"/>
</dbReference>
<gene>
    <name evidence="4" type="ORF">G4Y79_07805</name>
</gene>
<keyword evidence="5" id="KW-1185">Reference proteome</keyword>
<name>A0A7S8EDX3_9CHLR</name>
<organism evidence="4 5">
    <name type="scientific">Phototrophicus methaneseepsis</name>
    <dbReference type="NCBI Taxonomy" id="2710758"/>
    <lineage>
        <taxon>Bacteria</taxon>
        <taxon>Bacillati</taxon>
        <taxon>Chloroflexota</taxon>
        <taxon>Candidatus Thermofontia</taxon>
        <taxon>Phototrophicales</taxon>
        <taxon>Phototrophicaceae</taxon>
        <taxon>Phototrophicus</taxon>
    </lineage>
</organism>
<dbReference type="SUPFAM" id="SSF54637">
    <property type="entry name" value="Thioesterase/thiol ester dehydrase-isomerase"/>
    <property type="match status" value="1"/>
</dbReference>
<dbReference type="KEGG" id="pmet:G4Y79_07805"/>
<accession>A0A7S8EDX3</accession>
<evidence type="ECO:0000256" key="1">
    <source>
        <dbReference type="PIRSR" id="PIRSR014972-1"/>
    </source>
</evidence>
<dbReference type="InterPro" id="IPR029069">
    <property type="entry name" value="HotDog_dom_sf"/>
</dbReference>
<evidence type="ECO:0000256" key="2">
    <source>
        <dbReference type="PIRSR" id="PIRSR014972-2"/>
    </source>
</evidence>
<sequence length="129" mass="13890">MEVAPLRVGLIGESVQTVTAADCANQMGSGSLEVFATPIMIALMEAAAVSAVDAQLPAEQASVGIHIDVRHISATPVGERVTAMAEVTHIEGRRVTLQVRAWDDHELIGEGTHIRYIIDIDHFMSRLPH</sequence>
<dbReference type="PANTHER" id="PTHR36934">
    <property type="entry name" value="BLR0278 PROTEIN"/>
    <property type="match status" value="1"/>
</dbReference>
<evidence type="ECO:0000313" key="4">
    <source>
        <dbReference type="EMBL" id="QPC85151.1"/>
    </source>
</evidence>
<dbReference type="EMBL" id="CP062983">
    <property type="protein sequence ID" value="QPC85151.1"/>
    <property type="molecule type" value="Genomic_DNA"/>
</dbReference>
<dbReference type="PANTHER" id="PTHR36934:SF1">
    <property type="entry name" value="THIOESTERASE DOMAIN-CONTAINING PROTEIN"/>
    <property type="match status" value="1"/>
</dbReference>
<reference evidence="4 5" key="1">
    <citation type="submission" date="2020-02" db="EMBL/GenBank/DDBJ databases">
        <authorList>
            <person name="Zheng R.K."/>
            <person name="Sun C.M."/>
        </authorList>
    </citation>
    <scope>NUCLEOTIDE SEQUENCE [LARGE SCALE GENOMIC DNA]</scope>
    <source>
        <strain evidence="5">rifampicinis</strain>
    </source>
</reference>
<feature type="active site" evidence="1">
    <location>
        <position position="71"/>
    </location>
</feature>
<dbReference type="Gene3D" id="3.10.129.10">
    <property type="entry name" value="Hotdog Thioesterase"/>
    <property type="match status" value="1"/>
</dbReference>
<feature type="active site" evidence="1">
    <location>
        <position position="37"/>
    </location>
</feature>
<feature type="domain" description="Fluoroacetyl-CoA-specific thioesterase-like" evidence="3">
    <location>
        <begin position="18"/>
        <end position="119"/>
    </location>
</feature>
<dbReference type="Proteomes" id="UP000594468">
    <property type="component" value="Chromosome"/>
</dbReference>
<evidence type="ECO:0000313" key="5">
    <source>
        <dbReference type="Proteomes" id="UP000594468"/>
    </source>
</evidence>
<dbReference type="PIRSF" id="PIRSF014972">
    <property type="entry name" value="FlK"/>
    <property type="match status" value="1"/>
</dbReference>
<feature type="binding site" evidence="2">
    <location>
        <position position="64"/>
    </location>
    <ligand>
        <name>CoA</name>
        <dbReference type="ChEBI" id="CHEBI:57287"/>
    </ligand>
</feature>
<protein>
    <submittedName>
        <fullName evidence="4">Thioesterase family protein</fullName>
    </submittedName>
</protein>